<dbReference type="AlphaFoldDB" id="A0A518JU28"/>
<name>A0A518JU28_9BACT</name>
<dbReference type="Proteomes" id="UP000315082">
    <property type="component" value="Chromosome"/>
</dbReference>
<evidence type="ECO:0000313" key="2">
    <source>
        <dbReference type="EMBL" id="QDV68986.1"/>
    </source>
</evidence>
<evidence type="ECO:0000313" key="3">
    <source>
        <dbReference type="Proteomes" id="UP000315082"/>
    </source>
</evidence>
<organism evidence="2 3">
    <name type="scientific">Rosistilla carotiformis</name>
    <dbReference type="NCBI Taxonomy" id="2528017"/>
    <lineage>
        <taxon>Bacteria</taxon>
        <taxon>Pseudomonadati</taxon>
        <taxon>Planctomycetota</taxon>
        <taxon>Planctomycetia</taxon>
        <taxon>Pirellulales</taxon>
        <taxon>Pirellulaceae</taxon>
        <taxon>Rosistilla</taxon>
    </lineage>
</organism>
<dbReference type="EMBL" id="CP036348">
    <property type="protein sequence ID" value="QDV68986.1"/>
    <property type="molecule type" value="Genomic_DNA"/>
</dbReference>
<protein>
    <submittedName>
        <fullName evidence="2">Uncharacterized protein</fullName>
    </submittedName>
</protein>
<feature type="region of interest" description="Disordered" evidence="1">
    <location>
        <begin position="34"/>
        <end position="76"/>
    </location>
</feature>
<sequence>MGMIAVDVVMTVIVRMGMRHRMGMRMVPPVMRMSNAGSQKRSRCDQQDQKTTDNRVKPTASRHSGGNHPSNSNFNSRSWLFQHRPTAHNEVRDGTRCVKNSYSHAREPSRLRTCSFREAQKTRDLGVPLAWIRQRLVQRSATQNHADADSRTNRSYSASRTSAAEARPRWVSLILTNWISPDSSRTSVVG</sequence>
<feature type="compositionally biased region" description="Polar residues" evidence="1">
    <location>
        <begin position="61"/>
        <end position="76"/>
    </location>
</feature>
<feature type="region of interest" description="Disordered" evidence="1">
    <location>
        <begin position="140"/>
        <end position="161"/>
    </location>
</feature>
<reference evidence="2 3" key="1">
    <citation type="submission" date="2019-02" db="EMBL/GenBank/DDBJ databases">
        <title>Deep-cultivation of Planctomycetes and their phenomic and genomic characterization uncovers novel biology.</title>
        <authorList>
            <person name="Wiegand S."/>
            <person name="Jogler M."/>
            <person name="Boedeker C."/>
            <person name="Pinto D."/>
            <person name="Vollmers J."/>
            <person name="Rivas-Marin E."/>
            <person name="Kohn T."/>
            <person name="Peeters S.H."/>
            <person name="Heuer A."/>
            <person name="Rast P."/>
            <person name="Oberbeckmann S."/>
            <person name="Bunk B."/>
            <person name="Jeske O."/>
            <person name="Meyerdierks A."/>
            <person name="Storesund J.E."/>
            <person name="Kallscheuer N."/>
            <person name="Luecker S."/>
            <person name="Lage O.M."/>
            <person name="Pohl T."/>
            <person name="Merkel B.J."/>
            <person name="Hornburger P."/>
            <person name="Mueller R.-W."/>
            <person name="Bruemmer F."/>
            <person name="Labrenz M."/>
            <person name="Spormann A.M."/>
            <person name="Op den Camp H."/>
            <person name="Overmann J."/>
            <person name="Amann R."/>
            <person name="Jetten M.S.M."/>
            <person name="Mascher T."/>
            <person name="Medema M.H."/>
            <person name="Devos D.P."/>
            <person name="Kaster A.-K."/>
            <person name="Ovreas L."/>
            <person name="Rohde M."/>
            <person name="Galperin M.Y."/>
            <person name="Jogler C."/>
        </authorList>
    </citation>
    <scope>NUCLEOTIDE SEQUENCE [LARGE SCALE GENOMIC DNA]</scope>
    <source>
        <strain evidence="2 3">Poly24</strain>
    </source>
</reference>
<accession>A0A518JU28</accession>
<evidence type="ECO:0000256" key="1">
    <source>
        <dbReference type="SAM" id="MobiDB-lite"/>
    </source>
</evidence>
<keyword evidence="3" id="KW-1185">Reference proteome</keyword>
<gene>
    <name evidence="2" type="ORF">Poly24_26990</name>
</gene>
<dbReference type="KEGG" id="rcf:Poly24_26990"/>
<feature type="compositionally biased region" description="Basic and acidic residues" evidence="1">
    <location>
        <begin position="42"/>
        <end position="56"/>
    </location>
</feature>
<proteinExistence type="predicted"/>